<reference evidence="3 4" key="1">
    <citation type="submission" date="2024-09" db="EMBL/GenBank/DDBJ databases">
        <authorList>
            <person name="Sun Q."/>
            <person name="Mori K."/>
        </authorList>
    </citation>
    <scope>NUCLEOTIDE SEQUENCE [LARGE SCALE GENOMIC DNA]</scope>
    <source>
        <strain evidence="3 4">TBRC 1432</strain>
    </source>
</reference>
<sequence length="59" mass="6416">MATQRWRKSSYSNGNGGNCVELSTQPHTTAVRDSKNPEGDVLLFPAKAFAAFLTSIKTD</sequence>
<dbReference type="RefSeq" id="WP_273937621.1">
    <property type="nucleotide sequence ID" value="NZ_CP097263.1"/>
</dbReference>
<keyword evidence="4" id="KW-1185">Reference proteome</keyword>
<protein>
    <submittedName>
        <fullName evidence="3">DUF397 domain-containing protein</fullName>
    </submittedName>
</protein>
<organism evidence="3 4">
    <name type="scientific">Kutzneria chonburiensis</name>
    <dbReference type="NCBI Taxonomy" id="1483604"/>
    <lineage>
        <taxon>Bacteria</taxon>
        <taxon>Bacillati</taxon>
        <taxon>Actinomycetota</taxon>
        <taxon>Actinomycetes</taxon>
        <taxon>Pseudonocardiales</taxon>
        <taxon>Pseudonocardiaceae</taxon>
        <taxon>Kutzneria</taxon>
    </lineage>
</organism>
<dbReference type="Proteomes" id="UP001589810">
    <property type="component" value="Unassembled WGS sequence"/>
</dbReference>
<name>A0ABV6N5V8_9PSEU</name>
<comment type="caution">
    <text evidence="3">The sequence shown here is derived from an EMBL/GenBank/DDBJ whole genome shotgun (WGS) entry which is preliminary data.</text>
</comment>
<proteinExistence type="predicted"/>
<feature type="region of interest" description="Disordered" evidence="1">
    <location>
        <begin position="1"/>
        <end position="20"/>
    </location>
</feature>
<dbReference type="Pfam" id="PF04149">
    <property type="entry name" value="DUF397"/>
    <property type="match status" value="1"/>
</dbReference>
<evidence type="ECO:0000313" key="4">
    <source>
        <dbReference type="Proteomes" id="UP001589810"/>
    </source>
</evidence>
<evidence type="ECO:0000313" key="3">
    <source>
        <dbReference type="EMBL" id="MFC0547391.1"/>
    </source>
</evidence>
<dbReference type="InterPro" id="IPR007278">
    <property type="entry name" value="DUF397"/>
</dbReference>
<gene>
    <name evidence="3" type="ORF">ACFFH7_38190</name>
</gene>
<accession>A0ABV6N5V8</accession>
<evidence type="ECO:0000259" key="2">
    <source>
        <dbReference type="Pfam" id="PF04149"/>
    </source>
</evidence>
<dbReference type="EMBL" id="JBHLUD010000013">
    <property type="protein sequence ID" value="MFC0547391.1"/>
    <property type="molecule type" value="Genomic_DNA"/>
</dbReference>
<evidence type="ECO:0000256" key="1">
    <source>
        <dbReference type="SAM" id="MobiDB-lite"/>
    </source>
</evidence>
<feature type="domain" description="DUF397" evidence="2">
    <location>
        <begin position="5"/>
        <end position="57"/>
    </location>
</feature>